<dbReference type="PANTHER" id="PTHR43104:SF2">
    <property type="entry name" value="L-2-HYDROXYGLUTARATE DEHYDROGENASE, MITOCHONDRIAL"/>
    <property type="match status" value="1"/>
</dbReference>
<dbReference type="EMBL" id="CP001560">
    <property type="protein sequence ID" value="AFJ45743.1"/>
    <property type="molecule type" value="Genomic_DNA"/>
</dbReference>
<evidence type="ECO:0000256" key="4">
    <source>
        <dbReference type="ARBA" id="ARBA00006389"/>
    </source>
</evidence>
<feature type="region of interest" description="Disordered" evidence="10">
    <location>
        <begin position="515"/>
        <end position="545"/>
    </location>
</feature>
<evidence type="ECO:0000313" key="11">
    <source>
        <dbReference type="EMBL" id="AFJ45743.1"/>
    </source>
</evidence>
<evidence type="ECO:0000313" key="12">
    <source>
        <dbReference type="Proteomes" id="UP000001955"/>
    </source>
</evidence>
<evidence type="ECO:0000256" key="2">
    <source>
        <dbReference type="ARBA" id="ARBA00001974"/>
    </source>
</evidence>
<keyword evidence="12" id="KW-1185">Reference proteome</keyword>
<keyword evidence="7 9" id="KW-0274">FAD</keyword>
<feature type="region of interest" description="Disordered" evidence="10">
    <location>
        <begin position="1"/>
        <end position="20"/>
    </location>
</feature>
<dbReference type="KEGG" id="ebt:EBL_c06180"/>
<reference evidence="11 12" key="1">
    <citation type="journal article" date="2012" name="J. Bacteriol.">
        <title>Complete genome sequence of the B12-producing Shimwellia blattae strain DSM 4481, isolated from a cockroach.</title>
        <authorList>
            <person name="Brzuszkiewicz E."/>
            <person name="Waschkowitz T."/>
            <person name="Wiezer A."/>
            <person name="Daniel R."/>
        </authorList>
    </citation>
    <scope>NUCLEOTIDE SEQUENCE [LARGE SCALE GENOMIC DNA]</scope>
    <source>
        <strain evidence="12">ATCC 29907 / DSM 4481 / JCM 1650 / NBRC 105725 / CDC 9005-74</strain>
    </source>
</reference>
<keyword evidence="5 9" id="KW-0816">Tricarboxylic acid cycle</keyword>
<dbReference type="NCBIfam" id="NF009875">
    <property type="entry name" value="PRK13339.1"/>
    <property type="match status" value="1"/>
</dbReference>
<dbReference type="PANTHER" id="PTHR43104">
    <property type="entry name" value="L-2-HYDROXYGLUTARATE DEHYDROGENASE, MITOCHONDRIAL"/>
    <property type="match status" value="1"/>
</dbReference>
<accession>I2B5D9</accession>
<dbReference type="GO" id="GO:0006099">
    <property type="term" value="P:tricarboxylic acid cycle"/>
    <property type="evidence" value="ECO:0007669"/>
    <property type="project" value="UniProtKB-UniRule"/>
</dbReference>
<dbReference type="Gene3D" id="3.50.50.60">
    <property type="entry name" value="FAD/NAD(P)-binding domain"/>
    <property type="match status" value="1"/>
</dbReference>
<dbReference type="EC" id="1.1.5.4" evidence="9"/>
<evidence type="ECO:0000256" key="1">
    <source>
        <dbReference type="ARBA" id="ARBA00001139"/>
    </source>
</evidence>
<dbReference type="NCBIfam" id="TIGR01320">
    <property type="entry name" value="mal_quin_oxido"/>
    <property type="match status" value="1"/>
</dbReference>
<sequence>MSKDFLATSTTSPQGMARRANAATDPVDVLLIGGGVMSATLAAYIQDLEPDWSMAMVERLDGIAKESSNGWNNAGTGHSALAELNYTPESADGEIDITKAVKINESFQISRQFWSWQVRNNMLHNPPSFINSVPHMSFVWGEQNVNFLRKRFHALQKSTLFRGMEYSEDPQQIAQWVPLVMEGRKPGEKIAATRILGGTDVNFGEITRQLVGSLQKKSNFSLSLSTAVRDIKRNSDKSWRVTVQDLKTSQKRTINARFVFIGAGGASLTLLQKSGIPEAADYAGFPVGGEFLVTENPEVVNRHLAKMYGMAPVGAPPMSVPHLDTRILDGKRVLLFGPFATFSTRFLKEGSLLDLFATITPSNIKPMLHVGFDNLDLVKYLISQVMQSDEDRYEALSHYYPDADPTDWRLWKAGQRVQIIKRDPVKGGELRPGTEVVSDKEGTIAALLGASPGASTAAPIMLRLLESVFKEKVATAAWQEKLRQIIPSWGKALNGDPEAAEQELQYTSEVLQLDRPLKDSPVSQAPRPDPDVPAPQHKPVADIAL</sequence>
<dbReference type="NCBIfam" id="NF003603">
    <property type="entry name" value="PRK05257.1-1"/>
    <property type="match status" value="1"/>
</dbReference>
<dbReference type="NCBIfam" id="NF003611">
    <property type="entry name" value="PRK05257.3-2"/>
    <property type="match status" value="1"/>
</dbReference>
<proteinExistence type="inferred from homology"/>
<comment type="pathway">
    <text evidence="3 9">Carbohydrate metabolism; tricarboxylic acid cycle; oxaloacetate from (S)-malate (quinone route): step 1/1.</text>
</comment>
<dbReference type="OrthoDB" id="9763983at2"/>
<dbReference type="Proteomes" id="UP000001955">
    <property type="component" value="Chromosome"/>
</dbReference>
<protein>
    <recommendedName>
        <fullName evidence="9">Probable malate:quinone oxidoreductase</fullName>
        <ecNumber evidence="9">1.1.5.4</ecNumber>
    </recommendedName>
    <alternativeName>
        <fullName evidence="9">MQO</fullName>
    </alternativeName>
    <alternativeName>
        <fullName evidence="9">Malate dehydrogenase [quinone]</fullName>
    </alternativeName>
</protein>
<organism evidence="11 12">
    <name type="scientific">Shimwellia blattae (strain ATCC 29907 / DSM 4481 / JCM 1650 / NBRC 105725 / CDC 9005-74)</name>
    <name type="common">Escherichia blattae</name>
    <dbReference type="NCBI Taxonomy" id="630626"/>
    <lineage>
        <taxon>Bacteria</taxon>
        <taxon>Pseudomonadati</taxon>
        <taxon>Pseudomonadota</taxon>
        <taxon>Gammaproteobacteria</taxon>
        <taxon>Enterobacterales</taxon>
        <taxon>Enterobacteriaceae</taxon>
        <taxon>Shimwellia</taxon>
    </lineage>
</organism>
<keyword evidence="8 9" id="KW-0560">Oxidoreductase</keyword>
<dbReference type="HOGENOM" id="CLU_028151_0_0_6"/>
<dbReference type="InterPro" id="IPR006231">
    <property type="entry name" value="MQO"/>
</dbReference>
<dbReference type="SUPFAM" id="SSF51905">
    <property type="entry name" value="FAD/NAD(P)-binding domain"/>
    <property type="match status" value="1"/>
</dbReference>
<name>I2B5D9_SHIBC</name>
<comment type="catalytic activity">
    <reaction evidence="1 9">
        <text>(S)-malate + a quinone = a quinol + oxaloacetate</text>
        <dbReference type="Rhea" id="RHEA:46012"/>
        <dbReference type="ChEBI" id="CHEBI:15589"/>
        <dbReference type="ChEBI" id="CHEBI:16452"/>
        <dbReference type="ChEBI" id="CHEBI:24646"/>
        <dbReference type="ChEBI" id="CHEBI:132124"/>
        <dbReference type="EC" id="1.1.5.4"/>
    </reaction>
</comment>
<evidence type="ECO:0000256" key="7">
    <source>
        <dbReference type="ARBA" id="ARBA00022827"/>
    </source>
</evidence>
<dbReference type="PATRIC" id="fig|630626.3.peg.611"/>
<dbReference type="AlphaFoldDB" id="I2B5D9"/>
<dbReference type="InterPro" id="IPR036188">
    <property type="entry name" value="FAD/NAD-bd_sf"/>
</dbReference>
<evidence type="ECO:0000256" key="10">
    <source>
        <dbReference type="SAM" id="MobiDB-lite"/>
    </source>
</evidence>
<dbReference type="HAMAP" id="MF_00212">
    <property type="entry name" value="MQO"/>
    <property type="match status" value="1"/>
</dbReference>
<evidence type="ECO:0000256" key="5">
    <source>
        <dbReference type="ARBA" id="ARBA00022532"/>
    </source>
</evidence>
<dbReference type="GO" id="GO:0047545">
    <property type="term" value="F:(S)-2-hydroxyglutarate dehydrogenase activity"/>
    <property type="evidence" value="ECO:0007669"/>
    <property type="project" value="TreeGrafter"/>
</dbReference>
<dbReference type="NCBIfam" id="NF003606">
    <property type="entry name" value="PRK05257.2-1"/>
    <property type="match status" value="1"/>
</dbReference>
<evidence type="ECO:0000256" key="6">
    <source>
        <dbReference type="ARBA" id="ARBA00022630"/>
    </source>
</evidence>
<evidence type="ECO:0000256" key="3">
    <source>
        <dbReference type="ARBA" id="ARBA00005012"/>
    </source>
</evidence>
<comment type="cofactor">
    <cofactor evidence="2 9">
        <name>FAD</name>
        <dbReference type="ChEBI" id="CHEBI:57692"/>
    </cofactor>
</comment>
<dbReference type="STRING" id="630626.EBL_c06180"/>
<gene>
    <name evidence="9" type="primary">mqo</name>
    <name evidence="11" type="ordered locus">EBL_c06180</name>
</gene>
<dbReference type="RefSeq" id="WP_002443436.1">
    <property type="nucleotide sequence ID" value="NC_017910.1"/>
</dbReference>
<dbReference type="eggNOG" id="COG0579">
    <property type="taxonomic scope" value="Bacteria"/>
</dbReference>
<dbReference type="UniPathway" id="UPA00223">
    <property type="reaction ID" value="UER01008"/>
</dbReference>
<dbReference type="GO" id="GO:0008924">
    <property type="term" value="F:L-malate dehydrogenase (quinone) activity"/>
    <property type="evidence" value="ECO:0007669"/>
    <property type="project" value="UniProtKB-UniRule"/>
</dbReference>
<dbReference type="NCBIfam" id="NF003605">
    <property type="entry name" value="PRK05257.1-4"/>
    <property type="match status" value="1"/>
</dbReference>
<dbReference type="Pfam" id="PF06039">
    <property type="entry name" value="Mqo"/>
    <property type="match status" value="1"/>
</dbReference>
<accession>K6UUV1</accession>
<evidence type="ECO:0000256" key="9">
    <source>
        <dbReference type="HAMAP-Rule" id="MF_00212"/>
    </source>
</evidence>
<evidence type="ECO:0000256" key="8">
    <source>
        <dbReference type="ARBA" id="ARBA00023002"/>
    </source>
</evidence>
<comment type="similarity">
    <text evidence="4 9">Belongs to the MQO family.</text>
</comment>
<keyword evidence="6 9" id="KW-0285">Flavoprotein</keyword>